<sequence length="186" mass="21006">MNVLDLFFILPLLYGAYRGYQKGLFIEIIGVAAFVVAIVIGFKFLGFGMNMIAPVIGESLANRFLPYLSFTLIFFPSIFFINKMGWMLRRALRFTILGTIDGFAGALVGVFTWIFGISTLLWLMSSIDVNLPKKLREESLTYPVVKKVAPTVISKVSDWIPTGGNMIKEWTKRGEDKEKSKETEEK</sequence>
<evidence type="ECO:0000256" key="3">
    <source>
        <dbReference type="ARBA" id="ARBA00022989"/>
    </source>
</evidence>
<dbReference type="PANTHER" id="PTHR37306">
    <property type="entry name" value="COLICIN V PRODUCTION PROTEIN"/>
    <property type="match status" value="1"/>
</dbReference>
<feature type="transmembrane region" description="Helical" evidence="5">
    <location>
        <begin position="64"/>
        <end position="82"/>
    </location>
</feature>
<feature type="transmembrane region" description="Helical" evidence="5">
    <location>
        <begin position="102"/>
        <end position="124"/>
    </location>
</feature>
<keyword evidence="3 5" id="KW-1133">Transmembrane helix</keyword>
<dbReference type="PANTHER" id="PTHR37306:SF1">
    <property type="entry name" value="COLICIN V PRODUCTION PROTEIN"/>
    <property type="match status" value="1"/>
</dbReference>
<keyword evidence="7" id="KW-1185">Reference proteome</keyword>
<dbReference type="EMBL" id="CP002961">
    <property type="protein sequence ID" value="AFK03686.1"/>
    <property type="molecule type" value="Genomic_DNA"/>
</dbReference>
<accession>A0ABM5N2V2</accession>
<keyword evidence="4 5" id="KW-0472">Membrane</keyword>
<gene>
    <name evidence="6" type="ordered locus">Emtol_2550</name>
</gene>
<feature type="transmembrane region" description="Helical" evidence="5">
    <location>
        <begin position="28"/>
        <end position="52"/>
    </location>
</feature>
<evidence type="ECO:0000313" key="6">
    <source>
        <dbReference type="EMBL" id="AFK03686.1"/>
    </source>
</evidence>
<dbReference type="InterPro" id="IPR003825">
    <property type="entry name" value="Colicin-V_CvpA"/>
</dbReference>
<comment type="subcellular location">
    <subcellularLocation>
        <location evidence="1">Membrane</location>
        <topology evidence="1">Multi-pass membrane protein</topology>
    </subcellularLocation>
</comment>
<evidence type="ECO:0000256" key="2">
    <source>
        <dbReference type="ARBA" id="ARBA00022692"/>
    </source>
</evidence>
<dbReference type="RefSeq" id="WP_015029383.1">
    <property type="nucleotide sequence ID" value="NC_018748.1"/>
</dbReference>
<evidence type="ECO:0000256" key="5">
    <source>
        <dbReference type="SAM" id="Phobius"/>
    </source>
</evidence>
<organism evidence="6 7">
    <name type="scientific">Emticicia oligotrophica (strain DSM 17448 / CIP 109782 / MTCC 6937 / GPTSA100-15)</name>
    <dbReference type="NCBI Taxonomy" id="929562"/>
    <lineage>
        <taxon>Bacteria</taxon>
        <taxon>Pseudomonadati</taxon>
        <taxon>Bacteroidota</taxon>
        <taxon>Cytophagia</taxon>
        <taxon>Cytophagales</taxon>
        <taxon>Leadbetterellaceae</taxon>
        <taxon>Emticicia</taxon>
    </lineage>
</organism>
<evidence type="ECO:0000256" key="4">
    <source>
        <dbReference type="ARBA" id="ARBA00023136"/>
    </source>
</evidence>
<evidence type="ECO:0000256" key="1">
    <source>
        <dbReference type="ARBA" id="ARBA00004141"/>
    </source>
</evidence>
<dbReference type="Proteomes" id="UP000002875">
    <property type="component" value="Chromosome"/>
</dbReference>
<dbReference type="Pfam" id="PF02674">
    <property type="entry name" value="Colicin_V"/>
    <property type="match status" value="1"/>
</dbReference>
<protein>
    <submittedName>
        <fullName evidence="6">Colicin V production protein</fullName>
    </submittedName>
</protein>
<keyword evidence="2 5" id="KW-0812">Transmembrane</keyword>
<evidence type="ECO:0000313" key="7">
    <source>
        <dbReference type="Proteomes" id="UP000002875"/>
    </source>
</evidence>
<name>A0ABM5N2V2_EMTOG</name>
<reference evidence="6 7" key="1">
    <citation type="submission" date="2011-07" db="EMBL/GenBank/DDBJ databases">
        <title>The complete genome of chromosome of Emticicia oligotrophica DSM 17448.</title>
        <authorList>
            <consortium name="US DOE Joint Genome Institute (JGI-PGF)"/>
            <person name="Lucas S."/>
            <person name="Han J."/>
            <person name="Lapidus A."/>
            <person name="Bruce D."/>
            <person name="Goodwin L."/>
            <person name="Pitluck S."/>
            <person name="Peters L."/>
            <person name="Kyrpides N."/>
            <person name="Mavromatis K."/>
            <person name="Ivanova N."/>
            <person name="Ovchinnikova G."/>
            <person name="Teshima H."/>
            <person name="Detter J.C."/>
            <person name="Tapia R."/>
            <person name="Han C."/>
            <person name="Land M."/>
            <person name="Hauser L."/>
            <person name="Markowitz V."/>
            <person name="Cheng J.-F."/>
            <person name="Hugenholtz P."/>
            <person name="Woyke T."/>
            <person name="Wu D."/>
            <person name="Tindall B."/>
            <person name="Pomrenke H."/>
            <person name="Brambilla E."/>
            <person name="Klenk H.-P."/>
            <person name="Eisen J.A."/>
        </authorList>
    </citation>
    <scope>NUCLEOTIDE SEQUENCE [LARGE SCALE GENOMIC DNA]</scope>
    <source>
        <strain evidence="6 7">DSM 17448</strain>
    </source>
</reference>
<proteinExistence type="predicted"/>